<feature type="compositionally biased region" description="Low complexity" evidence="1">
    <location>
        <begin position="68"/>
        <end position="80"/>
    </location>
</feature>
<dbReference type="AlphaFoldDB" id="A0A8X6RY51"/>
<evidence type="ECO:0000256" key="1">
    <source>
        <dbReference type="SAM" id="MobiDB-lite"/>
    </source>
</evidence>
<evidence type="ECO:0000313" key="2">
    <source>
        <dbReference type="EMBL" id="GFY02846.1"/>
    </source>
</evidence>
<dbReference type="EMBL" id="BMAU01021233">
    <property type="protein sequence ID" value="GFY02846.1"/>
    <property type="molecule type" value="Genomic_DNA"/>
</dbReference>
<evidence type="ECO:0000313" key="3">
    <source>
        <dbReference type="Proteomes" id="UP000887159"/>
    </source>
</evidence>
<comment type="caution">
    <text evidence="2">The sequence shown here is derived from an EMBL/GenBank/DDBJ whole genome shotgun (WGS) entry which is preliminary data.</text>
</comment>
<keyword evidence="3" id="KW-1185">Reference proteome</keyword>
<name>A0A8X6RY51_TRICX</name>
<organism evidence="2 3">
    <name type="scientific">Trichonephila clavipes</name>
    <name type="common">Golden silk orbweaver</name>
    <name type="synonym">Nephila clavipes</name>
    <dbReference type="NCBI Taxonomy" id="2585209"/>
    <lineage>
        <taxon>Eukaryota</taxon>
        <taxon>Metazoa</taxon>
        <taxon>Ecdysozoa</taxon>
        <taxon>Arthropoda</taxon>
        <taxon>Chelicerata</taxon>
        <taxon>Arachnida</taxon>
        <taxon>Araneae</taxon>
        <taxon>Araneomorphae</taxon>
        <taxon>Entelegynae</taxon>
        <taxon>Araneoidea</taxon>
        <taxon>Nephilidae</taxon>
        <taxon>Trichonephila</taxon>
    </lineage>
</organism>
<protein>
    <submittedName>
        <fullName evidence="2">Uncharacterized protein</fullName>
    </submittedName>
</protein>
<sequence>MSEISPFAILKILIGAGGEPKSAKRLRSGELLVDTMSASQTKSFLLEKSFLNSPLLQPLPSIPKPDISKSTPVISTSSSTQAHLLPSTSTAATVSEPEPTIPTPNDALYTTRIESSSSVIYSLSNSRIPPPSGSTTT</sequence>
<dbReference type="Proteomes" id="UP000887159">
    <property type="component" value="Unassembled WGS sequence"/>
</dbReference>
<reference evidence="2" key="1">
    <citation type="submission" date="2020-08" db="EMBL/GenBank/DDBJ databases">
        <title>Multicomponent nature underlies the extraordinary mechanical properties of spider dragline silk.</title>
        <authorList>
            <person name="Kono N."/>
            <person name="Nakamura H."/>
            <person name="Mori M."/>
            <person name="Yoshida Y."/>
            <person name="Ohtoshi R."/>
            <person name="Malay A.D."/>
            <person name="Moran D.A.P."/>
            <person name="Tomita M."/>
            <person name="Numata K."/>
            <person name="Arakawa K."/>
        </authorList>
    </citation>
    <scope>NUCLEOTIDE SEQUENCE</scope>
</reference>
<accession>A0A8X6RY51</accession>
<gene>
    <name evidence="2" type="ORF">TNCV_3507261</name>
</gene>
<proteinExistence type="predicted"/>
<feature type="region of interest" description="Disordered" evidence="1">
    <location>
        <begin position="67"/>
        <end position="108"/>
    </location>
</feature>